<feature type="region of interest" description="Disordered" evidence="1">
    <location>
        <begin position="337"/>
        <end position="359"/>
    </location>
</feature>
<evidence type="ECO:0000256" key="2">
    <source>
        <dbReference type="SAM" id="Phobius"/>
    </source>
</evidence>
<keyword evidence="4" id="KW-1185">Reference proteome</keyword>
<reference evidence="4" key="1">
    <citation type="submission" date="2015-11" db="EMBL/GenBank/DDBJ databases">
        <authorList>
            <person name="Seth-Smith H.M.B."/>
        </authorList>
    </citation>
    <scope>NUCLEOTIDE SEQUENCE [LARGE SCALE GENOMIC DNA]</scope>
    <source>
        <strain evidence="4">2013Ark11</strain>
    </source>
</reference>
<name>A0A0S4M3A1_9BURK</name>
<feature type="transmembrane region" description="Helical" evidence="2">
    <location>
        <begin position="312"/>
        <end position="333"/>
    </location>
</feature>
<evidence type="ECO:0000313" key="4">
    <source>
        <dbReference type="Proteomes" id="UP000198651"/>
    </source>
</evidence>
<evidence type="ECO:0000313" key="3">
    <source>
        <dbReference type="EMBL" id="CUT18245.1"/>
    </source>
</evidence>
<keyword evidence="2" id="KW-0472">Membrane</keyword>
<gene>
    <name evidence="3" type="ORF">Ark11_1447</name>
</gene>
<dbReference type="EMBL" id="LN906597">
    <property type="protein sequence ID" value="CUT18245.1"/>
    <property type="molecule type" value="Genomic_DNA"/>
</dbReference>
<accession>A0A0S4M3A1</accession>
<keyword evidence="2" id="KW-0812">Transmembrane</keyword>
<keyword evidence="2" id="KW-1133">Transmembrane helix</keyword>
<evidence type="ECO:0000256" key="1">
    <source>
        <dbReference type="SAM" id="MobiDB-lite"/>
    </source>
</evidence>
<dbReference type="Proteomes" id="UP000198651">
    <property type="component" value="Chromosome I"/>
</dbReference>
<dbReference type="AlphaFoldDB" id="A0A0S4M3A1"/>
<sequence>MFCTNSKCLNCSQSDNFESQTESKVEGGIECVTIIDEHDESFQQTHRSISKNLVSALITLSVLGETTGSAPERRRPKPLDPLDLQCNNYINYIKVKRYSCYVAQKICSISSFSKKVRVIDSYEIIREAINVSVSRMKNLEKTNHVINNGIPLSLNFTYDYFKDDCSKVENTASVLSFVNGHLYSYIKDNNLINPAECRFDTDKLCGHDKNPNNYLLSKCCSDIGSYLIHPNISLSESTITETVATTVASNIASSTIGISTATTVASNVASSTIGISTATTVASNVASSTIGISTATESELPSAASIISTSNIVLIVFLSLALALISFIGHRALKHSRSQQPQPISQSDNTENAEREDLV</sequence>
<protein>
    <submittedName>
        <fullName evidence="3">Putative membrane protein</fullName>
    </submittedName>
</protein>
<dbReference type="RefSeq" id="WP_092490649.1">
    <property type="nucleotide sequence ID" value="NZ_LN906597.1"/>
</dbReference>
<feature type="compositionally biased region" description="Low complexity" evidence="1">
    <location>
        <begin position="338"/>
        <end position="347"/>
    </location>
</feature>
<organism evidence="3 4">
    <name type="scientific">Candidatus Ichthyocystis hellenicum</name>
    <dbReference type="NCBI Taxonomy" id="1561003"/>
    <lineage>
        <taxon>Bacteria</taxon>
        <taxon>Pseudomonadati</taxon>
        <taxon>Pseudomonadota</taxon>
        <taxon>Betaproteobacteria</taxon>
        <taxon>Burkholderiales</taxon>
        <taxon>Candidatus Ichthyocystis</taxon>
    </lineage>
</organism>
<proteinExistence type="predicted"/>